<name>A0A5C3LY64_9AGAR</name>
<keyword evidence="2" id="KW-1185">Reference proteome</keyword>
<dbReference type="EMBL" id="ML213610">
    <property type="protein sequence ID" value="TFK37056.1"/>
    <property type="molecule type" value="Genomic_DNA"/>
</dbReference>
<evidence type="ECO:0000313" key="2">
    <source>
        <dbReference type="Proteomes" id="UP000308652"/>
    </source>
</evidence>
<dbReference type="Proteomes" id="UP000308652">
    <property type="component" value="Unassembled WGS sequence"/>
</dbReference>
<sequence>MVLRPCSSALFTGQQAYLDRLKNYFSIRNGQGVAPRRSFLIHGLGGMGKTQIALKFAEEISSQYEYVFWVDATNEDTMSASLKGISSIPDAKRAGVDANPEAVLYWIASLSKE</sequence>
<feature type="non-terminal residue" evidence="1">
    <location>
        <position position="113"/>
    </location>
</feature>
<gene>
    <name evidence="1" type="ORF">BDQ12DRAFT_608621</name>
</gene>
<evidence type="ECO:0008006" key="3">
    <source>
        <dbReference type="Google" id="ProtNLM"/>
    </source>
</evidence>
<dbReference type="InterPro" id="IPR027417">
    <property type="entry name" value="P-loop_NTPase"/>
</dbReference>
<accession>A0A5C3LY64</accession>
<dbReference type="Gene3D" id="3.40.50.300">
    <property type="entry name" value="P-loop containing nucleotide triphosphate hydrolases"/>
    <property type="match status" value="1"/>
</dbReference>
<dbReference type="OrthoDB" id="3258722at2759"/>
<reference evidence="1 2" key="1">
    <citation type="journal article" date="2019" name="Nat. Ecol. Evol.">
        <title>Megaphylogeny resolves global patterns of mushroom evolution.</title>
        <authorList>
            <person name="Varga T."/>
            <person name="Krizsan K."/>
            <person name="Foldi C."/>
            <person name="Dima B."/>
            <person name="Sanchez-Garcia M."/>
            <person name="Sanchez-Ramirez S."/>
            <person name="Szollosi G.J."/>
            <person name="Szarkandi J.G."/>
            <person name="Papp V."/>
            <person name="Albert L."/>
            <person name="Andreopoulos W."/>
            <person name="Angelini C."/>
            <person name="Antonin V."/>
            <person name="Barry K.W."/>
            <person name="Bougher N.L."/>
            <person name="Buchanan P."/>
            <person name="Buyck B."/>
            <person name="Bense V."/>
            <person name="Catcheside P."/>
            <person name="Chovatia M."/>
            <person name="Cooper J."/>
            <person name="Damon W."/>
            <person name="Desjardin D."/>
            <person name="Finy P."/>
            <person name="Geml J."/>
            <person name="Haridas S."/>
            <person name="Hughes K."/>
            <person name="Justo A."/>
            <person name="Karasinski D."/>
            <person name="Kautmanova I."/>
            <person name="Kiss B."/>
            <person name="Kocsube S."/>
            <person name="Kotiranta H."/>
            <person name="LaButti K.M."/>
            <person name="Lechner B.E."/>
            <person name="Liimatainen K."/>
            <person name="Lipzen A."/>
            <person name="Lukacs Z."/>
            <person name="Mihaltcheva S."/>
            <person name="Morgado L.N."/>
            <person name="Niskanen T."/>
            <person name="Noordeloos M.E."/>
            <person name="Ohm R.A."/>
            <person name="Ortiz-Santana B."/>
            <person name="Ovrebo C."/>
            <person name="Racz N."/>
            <person name="Riley R."/>
            <person name="Savchenko A."/>
            <person name="Shiryaev A."/>
            <person name="Soop K."/>
            <person name="Spirin V."/>
            <person name="Szebenyi C."/>
            <person name="Tomsovsky M."/>
            <person name="Tulloss R.E."/>
            <person name="Uehling J."/>
            <person name="Grigoriev I.V."/>
            <person name="Vagvolgyi C."/>
            <person name="Papp T."/>
            <person name="Martin F.M."/>
            <person name="Miettinen O."/>
            <person name="Hibbett D.S."/>
            <person name="Nagy L.G."/>
        </authorList>
    </citation>
    <scope>NUCLEOTIDE SEQUENCE [LARGE SCALE GENOMIC DNA]</scope>
    <source>
        <strain evidence="1 2">CBS 166.37</strain>
    </source>
</reference>
<evidence type="ECO:0000313" key="1">
    <source>
        <dbReference type="EMBL" id="TFK37056.1"/>
    </source>
</evidence>
<organism evidence="1 2">
    <name type="scientific">Crucibulum laeve</name>
    <dbReference type="NCBI Taxonomy" id="68775"/>
    <lineage>
        <taxon>Eukaryota</taxon>
        <taxon>Fungi</taxon>
        <taxon>Dikarya</taxon>
        <taxon>Basidiomycota</taxon>
        <taxon>Agaricomycotina</taxon>
        <taxon>Agaricomycetes</taxon>
        <taxon>Agaricomycetidae</taxon>
        <taxon>Agaricales</taxon>
        <taxon>Agaricineae</taxon>
        <taxon>Nidulariaceae</taxon>
        <taxon>Crucibulum</taxon>
    </lineage>
</organism>
<proteinExistence type="predicted"/>
<dbReference type="AlphaFoldDB" id="A0A5C3LY64"/>
<dbReference type="SUPFAM" id="SSF52540">
    <property type="entry name" value="P-loop containing nucleoside triphosphate hydrolases"/>
    <property type="match status" value="1"/>
</dbReference>
<protein>
    <recommendedName>
        <fullName evidence="3">P-loop containing nucleoside triphosphate hydrolase protein</fullName>
    </recommendedName>
</protein>